<feature type="region of interest" description="Disordered" evidence="4">
    <location>
        <begin position="198"/>
        <end position="218"/>
    </location>
</feature>
<gene>
    <name evidence="6" type="ORF">AB1Y20_017196</name>
</gene>
<proteinExistence type="predicted"/>
<dbReference type="PANTHER" id="PTHR34524:SF6">
    <property type="entry name" value="CALCYPHOSINE LIKE"/>
    <property type="match status" value="1"/>
</dbReference>
<dbReference type="InterPro" id="IPR011992">
    <property type="entry name" value="EF-hand-dom_pair"/>
</dbReference>
<keyword evidence="3" id="KW-0106">Calcium</keyword>
<keyword evidence="7" id="KW-1185">Reference proteome</keyword>
<comment type="caution">
    <text evidence="6">The sequence shown here is derived from an EMBL/GenBank/DDBJ whole genome shotgun (WGS) entry which is preliminary data.</text>
</comment>
<feature type="compositionally biased region" description="Polar residues" evidence="4">
    <location>
        <begin position="9"/>
        <end position="29"/>
    </location>
</feature>
<dbReference type="SUPFAM" id="SSF47473">
    <property type="entry name" value="EF-hand"/>
    <property type="match status" value="1"/>
</dbReference>
<dbReference type="EMBL" id="JBGBPQ010000034">
    <property type="protein sequence ID" value="KAL1493491.1"/>
    <property type="molecule type" value="Genomic_DNA"/>
</dbReference>
<dbReference type="PANTHER" id="PTHR34524">
    <property type="entry name" value="CALCYPHOSIN"/>
    <property type="match status" value="1"/>
</dbReference>
<feature type="compositionally biased region" description="Basic and acidic residues" evidence="4">
    <location>
        <begin position="209"/>
        <end position="218"/>
    </location>
</feature>
<dbReference type="Gene3D" id="1.10.238.10">
    <property type="entry name" value="EF-hand"/>
    <property type="match status" value="2"/>
</dbReference>
<organism evidence="6 7">
    <name type="scientific">Prymnesium parvum</name>
    <name type="common">Toxic golden alga</name>
    <dbReference type="NCBI Taxonomy" id="97485"/>
    <lineage>
        <taxon>Eukaryota</taxon>
        <taxon>Haptista</taxon>
        <taxon>Haptophyta</taxon>
        <taxon>Prymnesiophyceae</taxon>
        <taxon>Prymnesiales</taxon>
        <taxon>Prymnesiaceae</taxon>
        <taxon>Prymnesium</taxon>
    </lineage>
</organism>
<feature type="region of interest" description="Disordered" evidence="4">
    <location>
        <begin position="1"/>
        <end position="29"/>
    </location>
</feature>
<evidence type="ECO:0000256" key="3">
    <source>
        <dbReference type="ARBA" id="ARBA00022837"/>
    </source>
</evidence>
<dbReference type="Proteomes" id="UP001515480">
    <property type="component" value="Unassembled WGS sequence"/>
</dbReference>
<protein>
    <recommendedName>
        <fullName evidence="5">EF-hand domain-containing protein</fullName>
    </recommendedName>
</protein>
<dbReference type="AlphaFoldDB" id="A0AB34I9B5"/>
<dbReference type="SMART" id="SM00054">
    <property type="entry name" value="EFh"/>
    <property type="match status" value="4"/>
</dbReference>
<evidence type="ECO:0000259" key="5">
    <source>
        <dbReference type="PROSITE" id="PS50222"/>
    </source>
</evidence>
<keyword evidence="2" id="KW-0677">Repeat</keyword>
<evidence type="ECO:0000313" key="7">
    <source>
        <dbReference type="Proteomes" id="UP001515480"/>
    </source>
</evidence>
<dbReference type="PROSITE" id="PS00018">
    <property type="entry name" value="EF_HAND_1"/>
    <property type="match status" value="2"/>
</dbReference>
<keyword evidence="1" id="KW-0479">Metal-binding</keyword>
<dbReference type="PROSITE" id="PS50222">
    <property type="entry name" value="EF_HAND_2"/>
    <property type="match status" value="3"/>
</dbReference>
<feature type="domain" description="EF-hand" evidence="5">
    <location>
        <begin position="340"/>
        <end position="375"/>
    </location>
</feature>
<evidence type="ECO:0000256" key="2">
    <source>
        <dbReference type="ARBA" id="ARBA00022737"/>
    </source>
</evidence>
<accession>A0AB34I9B5</accession>
<dbReference type="GO" id="GO:0005509">
    <property type="term" value="F:calcium ion binding"/>
    <property type="evidence" value="ECO:0007669"/>
    <property type="project" value="InterPro"/>
</dbReference>
<dbReference type="InterPro" id="IPR002048">
    <property type="entry name" value="EF_hand_dom"/>
</dbReference>
<evidence type="ECO:0000256" key="1">
    <source>
        <dbReference type="ARBA" id="ARBA00022723"/>
    </source>
</evidence>
<dbReference type="InterPro" id="IPR051581">
    <property type="entry name" value="Ca-bind"/>
</dbReference>
<name>A0AB34I9B5_PRYPA</name>
<dbReference type="CDD" id="cd00051">
    <property type="entry name" value="EFh"/>
    <property type="match status" value="1"/>
</dbReference>
<evidence type="ECO:0000256" key="4">
    <source>
        <dbReference type="SAM" id="MobiDB-lite"/>
    </source>
</evidence>
<dbReference type="InterPro" id="IPR018247">
    <property type="entry name" value="EF_Hand_1_Ca_BS"/>
</dbReference>
<feature type="domain" description="EF-hand" evidence="5">
    <location>
        <begin position="129"/>
        <end position="164"/>
    </location>
</feature>
<dbReference type="Pfam" id="PF13499">
    <property type="entry name" value="EF-hand_7"/>
    <property type="match status" value="1"/>
</dbReference>
<sequence length="453" mass="50075">MAALASFRHPSNPSTARTATHSQLCSPRPSSLDTFASPLCSGPSSFGAEQRFLQQQMSLVRSSFAPSPVAYEASHCIGRRCPDSQHSNARAIHFGRPPPPGLSPRHAIRLSLDDRAQPLPAALSRTLSRNASRVIDLFRSWGADGAGVIDKAEFRAAVRRMGLPADGAAADATFDAWDADGRGELSLAQLQSILRRSPRAGGAAGGGGEARREAEGADLKVRKPSAARQALLLQLAERLDKQPTLLAEWRERYALGRDTISRPGFRRLLRSLKVAGEVEEINGLFDMLDPTGEGFIVLRKLEAALRWVHKSRNLSLVRGKEMVFRSEQQFFDWIGAAFKANAPRVIELFREYDINDDGVVQRGEFKKALPLLGMMLGNAEADKLFEWFDKDRSDTITFDEFFRIIKHQRVKKAEGPAVVEESWANVDEVRADVTESFCKLRLPAKDDREVGST</sequence>
<feature type="domain" description="EF-hand" evidence="5">
    <location>
        <begin position="376"/>
        <end position="411"/>
    </location>
</feature>
<reference evidence="6 7" key="1">
    <citation type="journal article" date="2024" name="Science">
        <title>Giant polyketide synthase enzymes in the biosynthesis of giant marine polyether toxins.</title>
        <authorList>
            <person name="Fallon T.R."/>
            <person name="Shende V.V."/>
            <person name="Wierzbicki I.H."/>
            <person name="Pendleton A.L."/>
            <person name="Watervoot N.F."/>
            <person name="Auber R.P."/>
            <person name="Gonzalez D.J."/>
            <person name="Wisecaver J.H."/>
            <person name="Moore B.S."/>
        </authorList>
    </citation>
    <scope>NUCLEOTIDE SEQUENCE [LARGE SCALE GENOMIC DNA]</scope>
    <source>
        <strain evidence="6 7">12B1</strain>
    </source>
</reference>
<evidence type="ECO:0000313" key="6">
    <source>
        <dbReference type="EMBL" id="KAL1493491.1"/>
    </source>
</evidence>